<feature type="compositionally biased region" description="Acidic residues" evidence="11">
    <location>
        <begin position="113"/>
        <end position="125"/>
    </location>
</feature>
<dbReference type="GO" id="GO:0007030">
    <property type="term" value="P:Golgi organization"/>
    <property type="evidence" value="ECO:0007669"/>
    <property type="project" value="TreeGrafter"/>
</dbReference>
<feature type="compositionally biased region" description="Polar residues" evidence="11">
    <location>
        <begin position="33"/>
        <end position="45"/>
    </location>
</feature>
<dbReference type="RefSeq" id="XP_008717512.1">
    <property type="nucleotide sequence ID" value="XM_008719290.1"/>
</dbReference>
<evidence type="ECO:0000256" key="5">
    <source>
        <dbReference type="ARBA" id="ARBA00022892"/>
    </source>
</evidence>
<dbReference type="Proteomes" id="UP000030752">
    <property type="component" value="Unassembled WGS sequence"/>
</dbReference>
<feature type="domain" description="Sec16 central conserved" evidence="13">
    <location>
        <begin position="885"/>
        <end position="1003"/>
    </location>
</feature>
<evidence type="ECO:0000256" key="4">
    <source>
        <dbReference type="ARBA" id="ARBA00022824"/>
    </source>
</evidence>
<dbReference type="GO" id="GO:0012507">
    <property type="term" value="C:ER to Golgi transport vesicle membrane"/>
    <property type="evidence" value="ECO:0007669"/>
    <property type="project" value="TreeGrafter"/>
</dbReference>
<feature type="region of interest" description="Disordered" evidence="11">
    <location>
        <begin position="1365"/>
        <end position="1733"/>
    </location>
</feature>
<feature type="compositionally biased region" description="Polar residues" evidence="11">
    <location>
        <begin position="257"/>
        <end position="266"/>
    </location>
</feature>
<feature type="compositionally biased region" description="Polar residues" evidence="11">
    <location>
        <begin position="1557"/>
        <end position="1576"/>
    </location>
</feature>
<feature type="compositionally biased region" description="Low complexity" evidence="11">
    <location>
        <begin position="547"/>
        <end position="556"/>
    </location>
</feature>
<dbReference type="GO" id="GO:0016192">
    <property type="term" value="P:vesicle-mediated transport"/>
    <property type="evidence" value="ECO:0007669"/>
    <property type="project" value="UniProtKB-KW"/>
</dbReference>
<feature type="compositionally biased region" description="Polar residues" evidence="11">
    <location>
        <begin position="416"/>
        <end position="431"/>
    </location>
</feature>
<evidence type="ECO:0000256" key="2">
    <source>
        <dbReference type="ARBA" id="ARBA00005927"/>
    </source>
</evidence>
<feature type="compositionally biased region" description="Pro residues" evidence="11">
    <location>
        <begin position="675"/>
        <end position="685"/>
    </location>
</feature>
<feature type="compositionally biased region" description="Basic and acidic residues" evidence="11">
    <location>
        <begin position="56"/>
        <end position="65"/>
    </location>
</feature>
<name>W2RYB2_CYPE1</name>
<evidence type="ECO:0000259" key="13">
    <source>
        <dbReference type="Pfam" id="PF12932"/>
    </source>
</evidence>
<dbReference type="GO" id="GO:0005789">
    <property type="term" value="C:endoplasmic reticulum membrane"/>
    <property type="evidence" value="ECO:0007669"/>
    <property type="project" value="UniProtKB-SubCell"/>
</dbReference>
<feature type="compositionally biased region" description="Basic and acidic residues" evidence="11">
    <location>
        <begin position="210"/>
        <end position="219"/>
    </location>
</feature>
<feature type="region of interest" description="Disordered" evidence="11">
    <location>
        <begin position="1751"/>
        <end position="1899"/>
    </location>
</feature>
<feature type="compositionally biased region" description="Gly residues" evidence="11">
    <location>
        <begin position="1871"/>
        <end position="1880"/>
    </location>
</feature>
<feature type="compositionally biased region" description="Low complexity" evidence="11">
    <location>
        <begin position="1443"/>
        <end position="1457"/>
    </location>
</feature>
<feature type="compositionally biased region" description="Basic and acidic residues" evidence="11">
    <location>
        <begin position="1369"/>
        <end position="1379"/>
    </location>
</feature>
<keyword evidence="6 10" id="KW-0653">Protein transport</keyword>
<keyword evidence="8 10" id="KW-0472">Membrane</keyword>
<keyword evidence="4 10" id="KW-0256">Endoplasmic reticulum</keyword>
<evidence type="ECO:0000256" key="7">
    <source>
        <dbReference type="ARBA" id="ARBA00023006"/>
    </source>
</evidence>
<accession>W2RYB2</accession>
<protein>
    <recommendedName>
        <fullName evidence="10">Protein transport protein sec16</fullName>
    </recommendedName>
</protein>
<evidence type="ECO:0000313" key="15">
    <source>
        <dbReference type="Proteomes" id="UP000030752"/>
    </source>
</evidence>
<gene>
    <name evidence="14" type="ORF">HMPREF1541_04948</name>
</gene>
<dbReference type="GO" id="GO:0006914">
    <property type="term" value="P:autophagy"/>
    <property type="evidence" value="ECO:0007669"/>
    <property type="project" value="UniProtKB-KW"/>
</dbReference>
<proteinExistence type="inferred from homology"/>
<dbReference type="InterPro" id="IPR024340">
    <property type="entry name" value="Sec16_CCD"/>
</dbReference>
<dbReference type="GO" id="GO:0070973">
    <property type="term" value="P:protein localization to endoplasmic reticulum exit site"/>
    <property type="evidence" value="ECO:0007669"/>
    <property type="project" value="TreeGrafter"/>
</dbReference>
<feature type="domain" description="Sec16 Sec23-binding" evidence="12">
    <location>
        <begin position="1062"/>
        <end position="1365"/>
    </location>
</feature>
<dbReference type="InterPro" id="IPR024298">
    <property type="entry name" value="Sec16_Sec23-bd"/>
</dbReference>
<evidence type="ECO:0000256" key="3">
    <source>
        <dbReference type="ARBA" id="ARBA00022448"/>
    </source>
</evidence>
<comment type="function">
    <text evidence="9 10">Involved in the initiation of assembly of the COPII coat required for the formation of transport vesicles from the endoplasmic reticulum (ER) and the selection of cargo molecules. Also involved in autophagy.</text>
</comment>
<feature type="compositionally biased region" description="Pro residues" evidence="11">
    <location>
        <begin position="592"/>
        <end position="603"/>
    </location>
</feature>
<dbReference type="Pfam" id="PF12931">
    <property type="entry name" value="TPR_Sec16"/>
    <property type="match status" value="1"/>
</dbReference>
<feature type="compositionally biased region" description="Low complexity" evidence="11">
    <location>
        <begin position="695"/>
        <end position="706"/>
    </location>
</feature>
<evidence type="ECO:0000313" key="14">
    <source>
        <dbReference type="EMBL" id="ETN40669.1"/>
    </source>
</evidence>
<feature type="compositionally biased region" description="Basic and acidic residues" evidence="11">
    <location>
        <begin position="226"/>
        <end position="237"/>
    </location>
</feature>
<feature type="compositionally biased region" description="Polar residues" evidence="11">
    <location>
        <begin position="1427"/>
        <end position="1437"/>
    </location>
</feature>
<feature type="region of interest" description="Disordered" evidence="11">
    <location>
        <begin position="152"/>
        <end position="292"/>
    </location>
</feature>
<dbReference type="GO" id="GO:0070971">
    <property type="term" value="C:endoplasmic reticulum exit site"/>
    <property type="evidence" value="ECO:0007669"/>
    <property type="project" value="TreeGrafter"/>
</dbReference>
<evidence type="ECO:0000256" key="9">
    <source>
        <dbReference type="ARBA" id="ARBA00024687"/>
    </source>
</evidence>
<feature type="compositionally biased region" description="Polar residues" evidence="11">
    <location>
        <begin position="73"/>
        <end position="110"/>
    </location>
</feature>
<organism evidence="14 15">
    <name type="scientific">Cyphellophora europaea (strain CBS 101466)</name>
    <name type="common">Phialophora europaea</name>
    <dbReference type="NCBI Taxonomy" id="1220924"/>
    <lineage>
        <taxon>Eukaryota</taxon>
        <taxon>Fungi</taxon>
        <taxon>Dikarya</taxon>
        <taxon>Ascomycota</taxon>
        <taxon>Pezizomycotina</taxon>
        <taxon>Eurotiomycetes</taxon>
        <taxon>Chaetothyriomycetidae</taxon>
        <taxon>Chaetothyriales</taxon>
        <taxon>Cyphellophoraceae</taxon>
        <taxon>Cyphellophora</taxon>
    </lineage>
</organism>
<feature type="compositionally biased region" description="Polar residues" evidence="11">
    <location>
        <begin position="469"/>
        <end position="481"/>
    </location>
</feature>
<dbReference type="STRING" id="1220924.W2RYB2"/>
<dbReference type="Pfam" id="PF12932">
    <property type="entry name" value="Sec16"/>
    <property type="match status" value="1"/>
</dbReference>
<dbReference type="EMBL" id="KB822720">
    <property type="protein sequence ID" value="ETN40669.1"/>
    <property type="molecule type" value="Genomic_DNA"/>
</dbReference>
<dbReference type="Gene3D" id="1.25.40.1030">
    <property type="match status" value="1"/>
</dbReference>
<dbReference type="eggNOG" id="KOG1913">
    <property type="taxonomic scope" value="Eukaryota"/>
</dbReference>
<feature type="compositionally biased region" description="Pro residues" evidence="11">
    <location>
        <begin position="1525"/>
        <end position="1541"/>
    </location>
</feature>
<comment type="subcellular location">
    <subcellularLocation>
        <location evidence="1">Endoplasmic reticulum membrane</location>
        <topology evidence="1">Peripheral membrane protein</topology>
        <orientation evidence="1">Cytoplasmic side</orientation>
    </subcellularLocation>
</comment>
<dbReference type="FunFam" id="1.25.40.1030:FF:000008">
    <property type="entry name" value="Protein transport protein sec16"/>
    <property type="match status" value="1"/>
</dbReference>
<dbReference type="GO" id="GO:0015031">
    <property type="term" value="P:protein transport"/>
    <property type="evidence" value="ECO:0007669"/>
    <property type="project" value="UniProtKB-KW"/>
</dbReference>
<feature type="compositionally biased region" description="Polar residues" evidence="11">
    <location>
        <begin position="393"/>
        <end position="408"/>
    </location>
</feature>
<feature type="compositionally biased region" description="Low complexity" evidence="11">
    <location>
        <begin position="1792"/>
        <end position="1829"/>
    </location>
</feature>
<feature type="compositionally biased region" description="Low complexity" evidence="11">
    <location>
        <begin position="449"/>
        <end position="459"/>
    </location>
</feature>
<evidence type="ECO:0000256" key="11">
    <source>
        <dbReference type="SAM" id="MobiDB-lite"/>
    </source>
</evidence>
<keyword evidence="3 10" id="KW-0813">Transport</keyword>
<feature type="compositionally biased region" description="Polar residues" evidence="11">
    <location>
        <begin position="1831"/>
        <end position="1841"/>
    </location>
</feature>
<feature type="compositionally biased region" description="Polar residues" evidence="11">
    <location>
        <begin position="319"/>
        <end position="328"/>
    </location>
</feature>
<feature type="compositionally biased region" description="Low complexity" evidence="11">
    <location>
        <begin position="650"/>
        <end position="659"/>
    </location>
</feature>
<dbReference type="VEuPathDB" id="FungiDB:HMPREF1541_04948"/>
<evidence type="ECO:0000259" key="12">
    <source>
        <dbReference type="Pfam" id="PF12931"/>
    </source>
</evidence>
<dbReference type="PANTHER" id="PTHR13402">
    <property type="entry name" value="RGPR-RELATED"/>
    <property type="match status" value="1"/>
</dbReference>
<evidence type="ECO:0000256" key="6">
    <source>
        <dbReference type="ARBA" id="ARBA00022927"/>
    </source>
</evidence>
<dbReference type="PANTHER" id="PTHR13402:SF6">
    <property type="entry name" value="SECRETORY 16, ISOFORM I"/>
    <property type="match status" value="1"/>
</dbReference>
<dbReference type="HOGENOM" id="CLU_001147_0_0_1"/>
<keyword evidence="7 10" id="KW-0072">Autophagy</keyword>
<feature type="region of interest" description="Disordered" evidence="11">
    <location>
        <begin position="1"/>
        <end position="131"/>
    </location>
</feature>
<evidence type="ECO:0000256" key="10">
    <source>
        <dbReference type="RuleBase" id="RU364101"/>
    </source>
</evidence>
<feature type="compositionally biased region" description="Polar residues" evidence="11">
    <location>
        <begin position="1469"/>
        <end position="1512"/>
    </location>
</feature>
<comment type="similarity">
    <text evidence="2 10">Belongs to the SEC16 family.</text>
</comment>
<dbReference type="GeneID" id="19972287"/>
<feature type="compositionally biased region" description="Polar residues" evidence="11">
    <location>
        <begin position="1409"/>
        <end position="1419"/>
    </location>
</feature>
<evidence type="ECO:0000256" key="1">
    <source>
        <dbReference type="ARBA" id="ARBA00004397"/>
    </source>
</evidence>
<sequence length="1899" mass="202054">MEGPNTYNIAAPQAPDEIQAGHWQPALRPNDPPGTQISQPVQPTQGAEALAGSREGSVERLDTHWSQEAAAPQQLSAAEDLQTSSPDPTQATGLHRAVTQTVSHTQQDISAQEPEELEDDGDDERLDPAWSIKRMNTAQILSSVNRTASFPTFTSIDRSEAHPPAAEQPENQKTSVQESEQLYNHEQADGSRPLVQSKPEFNWDQEADPEAEHYLRRSDVTPPQAHIHDPEESRFEEGLPLVQAVDESEEQPAAVEDSTQLNGFETSSDDHQDSSFFSGLNESHQTFPPELTRKSTSAVLGALNMTEEPHHELDEDHTFFSSLQSEQTEAPAVVPKDDAARPAEPASDKAASGVDDIWNAMAEDDEFLVEDPDDLLPDSEPSSPSSFTAALKQDSNSIPDHASPQSAVPQRPLPPRQSSNPYAPHQPSTAELSEVPPMPPGIGSIRPGSSQFNSFQSHQQHPRPAMPQPAQSFVDQKSGYQSPYDLPMELSKPKKRPAVLQQVSSTRGIPPPPRSSSITEKPAQSPFGFGAANSAQPSPAYPPRDMSGSVPPSSGPAAKRSSSFFEELPISSKPRAGSGGGRYTPQQGAPSIAPPPMASPPHAAPMQPQIQPVRAQSSDPLAQFQLRAPAPIDPFPNTTFVPGPAPALVPSPAAASRYSPAPPSLAAPRTGPSPRYSPAPPPQAAAPPTVNRYASQPSVPQLPQQPTHTNRHSSQPTSAPSPPVAPLPFQPRTSSPLVHHKSSVDESQQRDYAAPSQPVPPHGLRYGANGIASPPANVQSAQTPAHDIYSSPPKAEPPLQPPKRSQTQSPSKQRPQATPPMSQRHSGYRPASAHGSVAPMRPLAQVESAPFTRAHAQGPSFVEQVDFVQPTDELRFDPLERWKGAPVLRFGFGGAIVSTFPKHVPRYSAGAVKPQIKPTVGDVSVRESKSVLPGSPHVASFPGPLKTKSRKKELLVWLSGYITELESHASLILPAQSLPDPRKRHEEKIMLWKIIKSMVEHDGALDSGEALKAVNVVLAPEIHAVDESTATQYGQDISPSIYRPLGTSVRPENVDPMAVDTVRKHLLRGNRKEAVWHAVDHRLWSHAFLIGSTMPRDTWKQVVSEFVKQEVKTAGTGTESLSTLYEIFGGNAEDCVDQLVPPSARAGLQLVSKIDSAGPTKNALDGLDKWRETLSLIINNRSHADHQALASLGRLLLEYGRIEAAHVCFLFSRSATNPTIVGGLDEPQASIVLLGADHRKQPFDFARDLDAILLTEVYEFATLVLTGSTTAFMPYLSTYKLRHASLLAEEGSRTEAQAYCDALTATLRNTKVSSYYAPAFLGELEDFSNRLKQVPIHSSSWMGKPNLEKVSGSILSKLSNFVAGEDSDAESKGSGREAGEAGPFAHVAGTPSLSRTTSQSDIQYGYATSAPQSIPTTMAGSRYAPNGLSSARSSSELTRGRPSLDSQRSPPSSSYAPNGRPSPYDPINMMQSATHSAPVNPFQSMSSPPLNRYQATPPHSSYAPNATSSFSPQKDAASGQNPDAPASPPALEPYMPTPPAEPIHVQSDEPSLDLHSHSYQPLPRSQDSMPTISEQANFGGYAPPEPTDAFAPNQSEPATVAEPDTGYAPAGQSYGYAPPENTGYVPYTPDPDSPAEQSKPRKMQFGEDDDNLGSGSKSTAPADDAAARKAANDAAADAAFRAAAEADAAQQKEKTVKAKSSGWFGGWLGGAKKSESLDAGSSSKSGKESTVYRAKLGESKMKLYYDKDLKKWVNPDNPDAGKSTPTPPPPRAASGTPGPPMAGGMAPPPPRSISAAPPMASPGIMTPGSGPPSRAATPASGSSAPGISATLPPNVNASLSEGATGGFGLPSGPPSRPGTAMSNASSIDDLLGGGPPMGGKRGAKGAKAKKGRYVDVMAK</sequence>
<feature type="compositionally biased region" description="Polar residues" evidence="11">
    <location>
        <begin position="169"/>
        <end position="184"/>
    </location>
</feature>
<feature type="compositionally biased region" description="Polar residues" evidence="11">
    <location>
        <begin position="1391"/>
        <end position="1402"/>
    </location>
</feature>
<feature type="compositionally biased region" description="Acidic residues" evidence="11">
    <location>
        <begin position="362"/>
        <end position="377"/>
    </location>
</feature>
<feature type="compositionally biased region" description="Basic residues" evidence="11">
    <location>
        <begin position="1881"/>
        <end position="1891"/>
    </location>
</feature>
<dbReference type="CDD" id="cd09233">
    <property type="entry name" value="ACE1-Sec16-like"/>
    <property type="match status" value="1"/>
</dbReference>
<evidence type="ECO:0000256" key="8">
    <source>
        <dbReference type="ARBA" id="ARBA00023136"/>
    </source>
</evidence>
<keyword evidence="5 10" id="KW-0931">ER-Golgi transport</keyword>
<dbReference type="InParanoid" id="W2RYB2"/>
<feature type="compositionally biased region" description="Low complexity" evidence="11">
    <location>
        <begin position="1672"/>
        <end position="1689"/>
    </location>
</feature>
<feature type="compositionally biased region" description="Polar residues" evidence="11">
    <location>
        <begin position="803"/>
        <end position="825"/>
    </location>
</feature>
<reference evidence="14 15" key="1">
    <citation type="submission" date="2013-03" db="EMBL/GenBank/DDBJ databases">
        <title>The Genome Sequence of Phialophora europaea CBS 101466.</title>
        <authorList>
            <consortium name="The Broad Institute Genomics Platform"/>
            <person name="Cuomo C."/>
            <person name="de Hoog S."/>
            <person name="Gorbushina A."/>
            <person name="Walker B."/>
            <person name="Young S.K."/>
            <person name="Zeng Q."/>
            <person name="Gargeya S."/>
            <person name="Fitzgerald M."/>
            <person name="Haas B."/>
            <person name="Abouelleil A."/>
            <person name="Allen A.W."/>
            <person name="Alvarado L."/>
            <person name="Arachchi H.M."/>
            <person name="Berlin A.M."/>
            <person name="Chapman S.B."/>
            <person name="Gainer-Dewar J."/>
            <person name="Goldberg J."/>
            <person name="Griggs A."/>
            <person name="Gujja S."/>
            <person name="Hansen M."/>
            <person name="Howarth C."/>
            <person name="Imamovic A."/>
            <person name="Ireland A."/>
            <person name="Larimer J."/>
            <person name="McCowan C."/>
            <person name="Murphy C."/>
            <person name="Pearson M."/>
            <person name="Poon T.W."/>
            <person name="Priest M."/>
            <person name="Roberts A."/>
            <person name="Saif S."/>
            <person name="Shea T."/>
            <person name="Sisk P."/>
            <person name="Sykes S."/>
            <person name="Wortman J."/>
            <person name="Nusbaum C."/>
            <person name="Birren B."/>
        </authorList>
    </citation>
    <scope>NUCLEOTIDE SEQUENCE [LARGE SCALE GENOMIC DNA]</scope>
    <source>
        <strain evidence="14 15">CBS 101466</strain>
    </source>
</reference>
<dbReference type="OrthoDB" id="8918678at2759"/>
<keyword evidence="15" id="KW-1185">Reference proteome</keyword>
<feature type="compositionally biased region" description="Pro residues" evidence="11">
    <location>
        <begin position="719"/>
        <end position="729"/>
    </location>
</feature>
<feature type="region of interest" description="Disordered" evidence="11">
    <location>
        <begin position="315"/>
        <end position="836"/>
    </location>
</feature>